<dbReference type="PANTHER" id="PTHR30537:SF74">
    <property type="entry name" value="HTH-TYPE TRANSCRIPTIONAL REGULATOR TRPI"/>
    <property type="match status" value="1"/>
</dbReference>
<dbReference type="InterPro" id="IPR058163">
    <property type="entry name" value="LysR-type_TF_proteobact-type"/>
</dbReference>
<keyword evidence="2" id="KW-0805">Transcription regulation</keyword>
<evidence type="ECO:0000256" key="3">
    <source>
        <dbReference type="ARBA" id="ARBA00023125"/>
    </source>
</evidence>
<proteinExistence type="inferred from homology"/>
<reference evidence="6 7" key="1">
    <citation type="submission" date="2021-03" db="EMBL/GenBank/DDBJ databases">
        <title>The complete genome sequence of Acetobacter suratthaniensis TBRC 1719.</title>
        <authorList>
            <person name="Charoenyingcharoen P."/>
            <person name="Yukphan P."/>
        </authorList>
    </citation>
    <scope>NUCLEOTIDE SEQUENCE [LARGE SCALE GENOMIC DNA]</scope>
    <source>
        <strain evidence="6 7">TBRC 1719</strain>
    </source>
</reference>
<name>A0ABS3LNR0_9PROT</name>
<organism evidence="6 7">
    <name type="scientific">Acetobacter suratthaniensis</name>
    <dbReference type="NCBI Taxonomy" id="1502841"/>
    <lineage>
        <taxon>Bacteria</taxon>
        <taxon>Pseudomonadati</taxon>
        <taxon>Pseudomonadota</taxon>
        <taxon>Alphaproteobacteria</taxon>
        <taxon>Acetobacterales</taxon>
        <taxon>Acetobacteraceae</taxon>
        <taxon>Acetobacter</taxon>
    </lineage>
</organism>
<evidence type="ECO:0000313" key="7">
    <source>
        <dbReference type="Proteomes" id="UP000664399"/>
    </source>
</evidence>
<dbReference type="PROSITE" id="PS50931">
    <property type="entry name" value="HTH_LYSR"/>
    <property type="match status" value="1"/>
</dbReference>
<feature type="domain" description="HTH lysR-type" evidence="5">
    <location>
        <begin position="4"/>
        <end position="61"/>
    </location>
</feature>
<dbReference type="InterPro" id="IPR036388">
    <property type="entry name" value="WH-like_DNA-bd_sf"/>
</dbReference>
<evidence type="ECO:0000259" key="5">
    <source>
        <dbReference type="PROSITE" id="PS50931"/>
    </source>
</evidence>
<evidence type="ECO:0000256" key="1">
    <source>
        <dbReference type="ARBA" id="ARBA00009437"/>
    </source>
</evidence>
<comment type="caution">
    <text evidence="6">The sequence shown here is derived from an EMBL/GenBank/DDBJ whole genome shotgun (WGS) entry which is preliminary data.</text>
</comment>
<dbReference type="Pfam" id="PF00126">
    <property type="entry name" value="HTH_1"/>
    <property type="match status" value="1"/>
</dbReference>
<gene>
    <name evidence="6" type="ORF">J2D75_11075</name>
</gene>
<sequence length="294" mass="33134">MRALPLNALRVFDAVFRHRSFHAASVELNVTPSAISHQMRALEDWLGLRLIERGNKQLKFGANAVALASTVHLAFSDIAVACESLRKKSVKPQLTVAVIPSVAICWLIPRLQTFRNQFSHVELKIMYAIFGQKLNYDEIDLAIVYAQEPPVVKDFETVFFLSGASVPVCSQSFLQRLPDQSALQGVTQDMLLHDTDTSGWKEWFGQTYPERLEGDNAEIVFEDFNLLRVATLAGQGVALCPPDLIQDDLVSGRLVKLSDRLINTQFDYFIIYRRGLEQTPSVTFFEWIINTKSA</sequence>
<comment type="similarity">
    <text evidence="1">Belongs to the LysR transcriptional regulatory family.</text>
</comment>
<dbReference type="PANTHER" id="PTHR30537">
    <property type="entry name" value="HTH-TYPE TRANSCRIPTIONAL REGULATOR"/>
    <property type="match status" value="1"/>
</dbReference>
<dbReference type="InterPro" id="IPR000847">
    <property type="entry name" value="LysR_HTH_N"/>
</dbReference>
<dbReference type="Proteomes" id="UP000664399">
    <property type="component" value="Unassembled WGS sequence"/>
</dbReference>
<keyword evidence="3" id="KW-0238">DNA-binding</keyword>
<keyword evidence="4" id="KW-0804">Transcription</keyword>
<accession>A0ABS3LNR0</accession>
<dbReference type="RefSeq" id="WP_207854890.1">
    <property type="nucleotide sequence ID" value="NZ_JAFVMG010000013.1"/>
</dbReference>
<protein>
    <submittedName>
        <fullName evidence="6">LysR family transcriptional regulator</fullName>
    </submittedName>
</protein>
<dbReference type="SUPFAM" id="SSF46785">
    <property type="entry name" value="Winged helix' DNA-binding domain"/>
    <property type="match status" value="1"/>
</dbReference>
<dbReference type="Pfam" id="PF03466">
    <property type="entry name" value="LysR_substrate"/>
    <property type="match status" value="1"/>
</dbReference>
<evidence type="ECO:0000256" key="2">
    <source>
        <dbReference type="ARBA" id="ARBA00023015"/>
    </source>
</evidence>
<dbReference type="EMBL" id="JAFVMG010000013">
    <property type="protein sequence ID" value="MBO1329011.1"/>
    <property type="molecule type" value="Genomic_DNA"/>
</dbReference>
<keyword evidence="7" id="KW-1185">Reference proteome</keyword>
<dbReference type="SUPFAM" id="SSF53850">
    <property type="entry name" value="Periplasmic binding protein-like II"/>
    <property type="match status" value="1"/>
</dbReference>
<dbReference type="Gene3D" id="3.40.190.10">
    <property type="entry name" value="Periplasmic binding protein-like II"/>
    <property type="match status" value="2"/>
</dbReference>
<evidence type="ECO:0000256" key="4">
    <source>
        <dbReference type="ARBA" id="ARBA00023163"/>
    </source>
</evidence>
<evidence type="ECO:0000313" key="6">
    <source>
        <dbReference type="EMBL" id="MBO1329011.1"/>
    </source>
</evidence>
<dbReference type="InterPro" id="IPR036390">
    <property type="entry name" value="WH_DNA-bd_sf"/>
</dbReference>
<dbReference type="Gene3D" id="1.10.10.10">
    <property type="entry name" value="Winged helix-like DNA-binding domain superfamily/Winged helix DNA-binding domain"/>
    <property type="match status" value="1"/>
</dbReference>
<dbReference type="InterPro" id="IPR005119">
    <property type="entry name" value="LysR_subst-bd"/>
</dbReference>